<evidence type="ECO:0000313" key="3">
    <source>
        <dbReference type="Proteomes" id="UP000248544"/>
    </source>
</evidence>
<evidence type="ECO:0000259" key="1">
    <source>
        <dbReference type="PROSITE" id="PS51186"/>
    </source>
</evidence>
<dbReference type="Pfam" id="PF00583">
    <property type="entry name" value="Acetyltransf_1"/>
    <property type="match status" value="1"/>
</dbReference>
<evidence type="ECO:0000313" key="2">
    <source>
        <dbReference type="EMBL" id="PZG38098.1"/>
    </source>
</evidence>
<gene>
    <name evidence="2" type="ORF">C1I98_24640</name>
</gene>
<dbReference type="InterPro" id="IPR000182">
    <property type="entry name" value="GNAT_dom"/>
</dbReference>
<dbReference type="Gene3D" id="3.40.630.30">
    <property type="match status" value="1"/>
</dbReference>
<accession>A0A2W2GLR8</accession>
<comment type="caution">
    <text evidence="2">The sequence shown here is derived from an EMBL/GenBank/DDBJ whole genome shotgun (WGS) entry which is preliminary data.</text>
</comment>
<dbReference type="SUPFAM" id="SSF55729">
    <property type="entry name" value="Acyl-CoA N-acyltransferases (Nat)"/>
    <property type="match status" value="1"/>
</dbReference>
<protein>
    <recommendedName>
        <fullName evidence="1">N-acetyltransferase domain-containing protein</fullName>
    </recommendedName>
</protein>
<dbReference type="AlphaFoldDB" id="A0A2W2GLR8"/>
<organism evidence="2 3">
    <name type="scientific">Spongiactinospora gelatinilytica</name>
    <dbReference type="NCBI Taxonomy" id="2666298"/>
    <lineage>
        <taxon>Bacteria</taxon>
        <taxon>Bacillati</taxon>
        <taxon>Actinomycetota</taxon>
        <taxon>Actinomycetes</taxon>
        <taxon>Streptosporangiales</taxon>
        <taxon>Streptosporangiaceae</taxon>
        <taxon>Spongiactinospora</taxon>
    </lineage>
</organism>
<keyword evidence="3" id="KW-1185">Reference proteome</keyword>
<proteinExistence type="predicted"/>
<dbReference type="Proteomes" id="UP000248544">
    <property type="component" value="Unassembled WGS sequence"/>
</dbReference>
<feature type="domain" description="N-acetyltransferase" evidence="1">
    <location>
        <begin position="8"/>
        <end position="186"/>
    </location>
</feature>
<reference evidence="2 3" key="1">
    <citation type="submission" date="2018-01" db="EMBL/GenBank/DDBJ databases">
        <title>Draft genome sequence of Sphaerisporangium sp. 7K107.</title>
        <authorList>
            <person name="Sahin N."/>
            <person name="Saygin H."/>
            <person name="Ay H."/>
        </authorList>
    </citation>
    <scope>NUCLEOTIDE SEQUENCE [LARGE SCALE GENOMIC DNA]</scope>
    <source>
        <strain evidence="2 3">7K107</strain>
    </source>
</reference>
<dbReference type="PROSITE" id="PS51186">
    <property type="entry name" value="GNAT"/>
    <property type="match status" value="1"/>
</dbReference>
<dbReference type="GO" id="GO:0016747">
    <property type="term" value="F:acyltransferase activity, transferring groups other than amino-acyl groups"/>
    <property type="evidence" value="ECO:0007669"/>
    <property type="project" value="InterPro"/>
</dbReference>
<sequence length="190" mass="21583">MDMTEVVLTHHNGTQAAEMWPDIYEVYRAAFGRPPHSQAEEDFRNFDDRAHTQFQQNGFDLVAARKDGALTGFSYGHTLPSGSSWWQRFDPPLDPAFAMETGTRTFFVVELAVHPDCQRQGLGKAMLTELLRPRTEERATLASNPHVPDVQRMYERWGWEKVGRVAANTPTAPQPFFDIFLLRSLRSSGA</sequence>
<dbReference type="CDD" id="cd04301">
    <property type="entry name" value="NAT_SF"/>
    <property type="match status" value="1"/>
</dbReference>
<name>A0A2W2GLR8_9ACTN</name>
<dbReference type="EMBL" id="POUA01000221">
    <property type="protein sequence ID" value="PZG38098.1"/>
    <property type="molecule type" value="Genomic_DNA"/>
</dbReference>
<dbReference type="InterPro" id="IPR016181">
    <property type="entry name" value="Acyl_CoA_acyltransferase"/>
</dbReference>